<organism evidence="20 21">
    <name type="scientific">Psychroflexus salarius</name>
    <dbReference type="NCBI Taxonomy" id="1155689"/>
    <lineage>
        <taxon>Bacteria</taxon>
        <taxon>Pseudomonadati</taxon>
        <taxon>Bacteroidota</taxon>
        <taxon>Flavobacteriia</taxon>
        <taxon>Flavobacteriales</taxon>
        <taxon>Flavobacteriaceae</taxon>
        <taxon>Psychroflexus</taxon>
    </lineage>
</organism>
<dbReference type="SUPFAM" id="SSF52540">
    <property type="entry name" value="P-loop containing nucleoside triphosphate hydrolases"/>
    <property type="match status" value="1"/>
</dbReference>
<dbReference type="InterPro" id="IPR036388">
    <property type="entry name" value="WH-like_DNA-bd_sf"/>
</dbReference>
<dbReference type="GO" id="GO:0016787">
    <property type="term" value="F:hydrolase activity"/>
    <property type="evidence" value="ECO:0007669"/>
    <property type="project" value="UniProtKB-KW"/>
</dbReference>
<dbReference type="Pfam" id="PF16124">
    <property type="entry name" value="RecQ_Zn_bind"/>
    <property type="match status" value="1"/>
</dbReference>
<dbReference type="NCBIfam" id="TIGR01389">
    <property type="entry name" value="recQ"/>
    <property type="match status" value="1"/>
</dbReference>
<keyword evidence="6" id="KW-0227">DNA damage</keyword>
<dbReference type="GO" id="GO:0046872">
    <property type="term" value="F:metal ion binding"/>
    <property type="evidence" value="ECO:0007669"/>
    <property type="project" value="UniProtKB-KW"/>
</dbReference>
<dbReference type="Gene3D" id="3.40.50.300">
    <property type="entry name" value="P-loop containing nucleotide triphosphate hydrolases"/>
    <property type="match status" value="2"/>
</dbReference>
<accession>A0A1M4SB56</accession>
<evidence type="ECO:0000256" key="6">
    <source>
        <dbReference type="ARBA" id="ARBA00022763"/>
    </source>
</evidence>
<dbReference type="InterPro" id="IPR014001">
    <property type="entry name" value="Helicase_ATP-bd"/>
</dbReference>
<evidence type="ECO:0000313" key="20">
    <source>
        <dbReference type="EMBL" id="SHE29430.1"/>
    </source>
</evidence>
<dbReference type="InterPro" id="IPR010997">
    <property type="entry name" value="HRDC-like_sf"/>
</dbReference>
<dbReference type="GO" id="GO:0030894">
    <property type="term" value="C:replisome"/>
    <property type="evidence" value="ECO:0007669"/>
    <property type="project" value="TreeGrafter"/>
</dbReference>
<dbReference type="GO" id="GO:0005524">
    <property type="term" value="F:ATP binding"/>
    <property type="evidence" value="ECO:0007669"/>
    <property type="project" value="UniProtKB-KW"/>
</dbReference>
<evidence type="ECO:0000256" key="11">
    <source>
        <dbReference type="ARBA" id="ARBA00023125"/>
    </source>
</evidence>
<dbReference type="InterPro" id="IPR004589">
    <property type="entry name" value="DNA_helicase_ATP-dep_RecQ"/>
</dbReference>
<dbReference type="SMART" id="SM00956">
    <property type="entry name" value="RQC"/>
    <property type="match status" value="1"/>
</dbReference>
<evidence type="ECO:0000256" key="15">
    <source>
        <dbReference type="ARBA" id="ARBA00034617"/>
    </source>
</evidence>
<evidence type="ECO:0000256" key="12">
    <source>
        <dbReference type="ARBA" id="ARBA00023172"/>
    </source>
</evidence>
<evidence type="ECO:0000256" key="13">
    <source>
        <dbReference type="ARBA" id="ARBA00023204"/>
    </source>
</evidence>
<dbReference type="STRING" id="1155689.SAMN05444278_10165"/>
<feature type="domain" description="Helicase ATP-binding" evidence="18">
    <location>
        <begin position="27"/>
        <end position="193"/>
    </location>
</feature>
<evidence type="ECO:0000259" key="19">
    <source>
        <dbReference type="PROSITE" id="PS51194"/>
    </source>
</evidence>
<evidence type="ECO:0000259" key="18">
    <source>
        <dbReference type="PROSITE" id="PS51192"/>
    </source>
</evidence>
<dbReference type="InterPro" id="IPR032284">
    <property type="entry name" value="RecQ_Zn-bd"/>
</dbReference>
<dbReference type="GO" id="GO:0006260">
    <property type="term" value="P:DNA replication"/>
    <property type="evidence" value="ECO:0007669"/>
    <property type="project" value="InterPro"/>
</dbReference>
<dbReference type="SUPFAM" id="SSF47819">
    <property type="entry name" value="HRDC-like"/>
    <property type="match status" value="1"/>
</dbReference>
<evidence type="ECO:0000256" key="14">
    <source>
        <dbReference type="ARBA" id="ARBA00023235"/>
    </source>
</evidence>
<dbReference type="Pfam" id="PF00570">
    <property type="entry name" value="HRDC"/>
    <property type="match status" value="1"/>
</dbReference>
<dbReference type="GO" id="GO:0006281">
    <property type="term" value="P:DNA repair"/>
    <property type="evidence" value="ECO:0007669"/>
    <property type="project" value="UniProtKB-KW"/>
</dbReference>
<dbReference type="SMART" id="SM00490">
    <property type="entry name" value="HELICc"/>
    <property type="match status" value="1"/>
</dbReference>
<evidence type="ECO:0000256" key="8">
    <source>
        <dbReference type="ARBA" id="ARBA00022806"/>
    </source>
</evidence>
<keyword evidence="13" id="KW-0234">DNA repair</keyword>
<dbReference type="PROSITE" id="PS51194">
    <property type="entry name" value="HELICASE_CTER"/>
    <property type="match status" value="1"/>
</dbReference>
<dbReference type="FunFam" id="3.40.50.300:FF:000156">
    <property type="entry name" value="ATP-dependent DNA helicase recQ"/>
    <property type="match status" value="1"/>
</dbReference>
<dbReference type="InterPro" id="IPR036390">
    <property type="entry name" value="WH_DNA-bd_sf"/>
</dbReference>
<dbReference type="Pfam" id="PF00271">
    <property type="entry name" value="Helicase_C"/>
    <property type="match status" value="1"/>
</dbReference>
<dbReference type="RefSeq" id="WP_073190393.1">
    <property type="nucleotide sequence ID" value="NZ_FQTW01000001.1"/>
</dbReference>
<dbReference type="PROSITE" id="PS51192">
    <property type="entry name" value="HELICASE_ATP_BIND_1"/>
    <property type="match status" value="1"/>
</dbReference>
<evidence type="ECO:0000256" key="5">
    <source>
        <dbReference type="ARBA" id="ARBA00022741"/>
    </source>
</evidence>
<dbReference type="Gene3D" id="1.10.10.1390">
    <property type="entry name" value="ATP-dependent DNA helicase RecQ"/>
    <property type="match status" value="1"/>
</dbReference>
<dbReference type="InterPro" id="IPR011545">
    <property type="entry name" value="DEAD/DEAH_box_helicase_dom"/>
</dbReference>
<proteinExistence type="inferred from homology"/>
<dbReference type="FunFam" id="3.40.50.300:FF:000296">
    <property type="entry name" value="ATP-dependent DNA helicase RecQ"/>
    <property type="match status" value="1"/>
</dbReference>
<dbReference type="InterPro" id="IPR029491">
    <property type="entry name" value="Helicase_HTH"/>
</dbReference>
<dbReference type="GO" id="GO:0003677">
    <property type="term" value="F:DNA binding"/>
    <property type="evidence" value="ECO:0007669"/>
    <property type="project" value="UniProtKB-KW"/>
</dbReference>
<keyword evidence="5" id="KW-0547">Nucleotide-binding</keyword>
<keyword evidence="11" id="KW-0238">DNA-binding</keyword>
<evidence type="ECO:0000256" key="4">
    <source>
        <dbReference type="ARBA" id="ARBA00022723"/>
    </source>
</evidence>
<dbReference type="GO" id="GO:0043590">
    <property type="term" value="C:bacterial nucleoid"/>
    <property type="evidence" value="ECO:0007669"/>
    <property type="project" value="TreeGrafter"/>
</dbReference>
<dbReference type="Proteomes" id="UP000184462">
    <property type="component" value="Unassembled WGS sequence"/>
</dbReference>
<dbReference type="Gene3D" id="1.10.10.10">
    <property type="entry name" value="Winged helix-like DNA-binding domain superfamily/Winged helix DNA-binding domain"/>
    <property type="match status" value="1"/>
</dbReference>
<dbReference type="Pfam" id="PF09382">
    <property type="entry name" value="RQC"/>
    <property type="match status" value="1"/>
</dbReference>
<dbReference type="GO" id="GO:0009432">
    <property type="term" value="P:SOS response"/>
    <property type="evidence" value="ECO:0007669"/>
    <property type="project" value="UniProtKB-UniRule"/>
</dbReference>
<dbReference type="GO" id="GO:0043138">
    <property type="term" value="F:3'-5' DNA helicase activity"/>
    <property type="evidence" value="ECO:0007669"/>
    <property type="project" value="UniProtKB-EC"/>
</dbReference>
<evidence type="ECO:0000313" key="21">
    <source>
        <dbReference type="Proteomes" id="UP000184462"/>
    </source>
</evidence>
<sequence length="699" mass="79528">MSTNSLENHLKHYFGYDSFRAQQEAIIKTVLSGKDCLVIMPTGGGKSLCFQLPALEFEGVTLVISPLIALMKDQVDGLKANGIKAEVYNSSQTTAHQDDVINKIYRKELDLVYTAPESLSYLQQVLQPEFISCIAVDEAHCISSWGHDFRPSYKKLGFLKRSLPEVPVIALTATADKATQQDILNQLNISQAQKFVSSFNRENIFLEVKSANKRVEQIIDFIEKQPESCGIIYCLSRKSTEKLAQKLQLNNINAKAYHAGLSHEDRIKIQEDFVFDKTQIICATIAFGMGIDKSNVRWVIHYNMPKNVEGYYQEIGRSGRDGLPAHALMFHSYADVIQYRNFIDGAANQEVQLAKLERIKQFAEAKSCRRKILLAYFGEHLTEDCGKCDVCLNPPRFFDGRVHAKKAISAIARVKEQEPIGTIIDILRGAQNQNILQNNYHNLKTYGVGKAISWRDWQHYILEMLNLGLIDLAFHDHNRLKLNPVSKKVLFEDFEVKLTKPEVKSKKIPSTVNVKSKPKASTLFEQLKQLRLEIASEEDIPPYLVFNDASLKEMEIHRPTTLPDFMAISGVTQRKAERFADEFLEVILNFSKKKRKSSKTKSETYKLTLNLLNQGKTVEEIAGERKLKTTTIYSHIAKLFSEGKLTSIEDYVTKTEIEEISQVLKKLDDDSKLKPIHEALNEKIEYGKIRIALAFLNRQ</sequence>
<dbReference type="InterPro" id="IPR018982">
    <property type="entry name" value="RQC_domain"/>
</dbReference>
<dbReference type="AlphaFoldDB" id="A0A1M4SB56"/>
<dbReference type="EC" id="5.6.2.4" evidence="16"/>
<dbReference type="Pfam" id="PF00270">
    <property type="entry name" value="DEAD"/>
    <property type="match status" value="1"/>
</dbReference>
<dbReference type="PANTHER" id="PTHR13710">
    <property type="entry name" value="DNA HELICASE RECQ FAMILY MEMBER"/>
    <property type="match status" value="1"/>
</dbReference>
<comment type="catalytic activity">
    <reaction evidence="15">
        <text>Couples ATP hydrolysis with the unwinding of duplex DNA by translocating in the 3'-5' direction.</text>
        <dbReference type="EC" id="5.6.2.4"/>
    </reaction>
</comment>
<gene>
    <name evidence="20" type="ORF">SAMN05444278_10165</name>
</gene>
<keyword evidence="8 20" id="KW-0347">Helicase</keyword>
<dbReference type="CDD" id="cd17920">
    <property type="entry name" value="DEXHc_RecQ"/>
    <property type="match status" value="1"/>
</dbReference>
<dbReference type="Pfam" id="PF14493">
    <property type="entry name" value="HTH_40"/>
    <property type="match status" value="1"/>
</dbReference>
<dbReference type="GO" id="GO:0009378">
    <property type="term" value="F:four-way junction helicase activity"/>
    <property type="evidence" value="ECO:0007669"/>
    <property type="project" value="TreeGrafter"/>
</dbReference>
<keyword evidence="9" id="KW-0862">Zinc</keyword>
<dbReference type="Gene3D" id="1.10.150.80">
    <property type="entry name" value="HRDC domain"/>
    <property type="match status" value="1"/>
</dbReference>
<dbReference type="GO" id="GO:0005737">
    <property type="term" value="C:cytoplasm"/>
    <property type="evidence" value="ECO:0007669"/>
    <property type="project" value="TreeGrafter"/>
</dbReference>
<evidence type="ECO:0000256" key="10">
    <source>
        <dbReference type="ARBA" id="ARBA00022840"/>
    </source>
</evidence>
<reference evidence="20 21" key="1">
    <citation type="submission" date="2016-11" db="EMBL/GenBank/DDBJ databases">
        <authorList>
            <person name="Jaros S."/>
            <person name="Januszkiewicz K."/>
            <person name="Wedrychowicz H."/>
        </authorList>
    </citation>
    <scope>NUCLEOTIDE SEQUENCE [LARGE SCALE GENOMIC DNA]</scope>
    <source>
        <strain evidence="20 21">DSM 25661</strain>
    </source>
</reference>
<feature type="domain" description="HRDC" evidence="17">
    <location>
        <begin position="517"/>
        <end position="597"/>
    </location>
</feature>
<keyword evidence="21" id="KW-1185">Reference proteome</keyword>
<evidence type="ECO:0000256" key="1">
    <source>
        <dbReference type="ARBA" id="ARBA00001946"/>
    </source>
</evidence>
<keyword evidence="7" id="KW-0378">Hydrolase</keyword>
<evidence type="ECO:0000256" key="7">
    <source>
        <dbReference type="ARBA" id="ARBA00022801"/>
    </source>
</evidence>
<dbReference type="InterPro" id="IPR001650">
    <property type="entry name" value="Helicase_C-like"/>
</dbReference>
<evidence type="ECO:0000256" key="9">
    <source>
        <dbReference type="ARBA" id="ARBA00022833"/>
    </source>
</evidence>
<dbReference type="InterPro" id="IPR027417">
    <property type="entry name" value="P-loop_NTPase"/>
</dbReference>
<dbReference type="GO" id="GO:0006310">
    <property type="term" value="P:DNA recombination"/>
    <property type="evidence" value="ECO:0007669"/>
    <property type="project" value="UniProtKB-UniRule"/>
</dbReference>
<evidence type="ECO:0000259" key="17">
    <source>
        <dbReference type="PROSITE" id="PS50967"/>
    </source>
</evidence>
<keyword evidence="14" id="KW-0413">Isomerase</keyword>
<comment type="cofactor">
    <cofactor evidence="1">
        <name>Mg(2+)</name>
        <dbReference type="ChEBI" id="CHEBI:18420"/>
    </cofactor>
</comment>
<dbReference type="CDD" id="cd18794">
    <property type="entry name" value="SF2_C_RecQ"/>
    <property type="match status" value="1"/>
</dbReference>
<dbReference type="SUPFAM" id="SSF46785">
    <property type="entry name" value="Winged helix' DNA-binding domain"/>
    <property type="match status" value="1"/>
</dbReference>
<evidence type="ECO:0000256" key="2">
    <source>
        <dbReference type="ARBA" id="ARBA00001947"/>
    </source>
</evidence>
<evidence type="ECO:0000256" key="3">
    <source>
        <dbReference type="ARBA" id="ARBA00005446"/>
    </source>
</evidence>
<dbReference type="PROSITE" id="PS50967">
    <property type="entry name" value="HRDC"/>
    <property type="match status" value="1"/>
</dbReference>
<dbReference type="OrthoDB" id="9763310at2"/>
<dbReference type="NCBIfam" id="TIGR00614">
    <property type="entry name" value="recQ_fam"/>
    <property type="match status" value="1"/>
</dbReference>
<name>A0A1M4SB56_9FLAO</name>
<dbReference type="InterPro" id="IPR006293">
    <property type="entry name" value="DNA_helicase_ATP-dep_RecQ_bac"/>
</dbReference>
<keyword evidence="4" id="KW-0479">Metal-binding</keyword>
<keyword evidence="12" id="KW-0233">DNA recombination</keyword>
<protein>
    <recommendedName>
        <fullName evidence="16">DNA helicase RecQ</fullName>
        <ecNumber evidence="16">5.6.2.4</ecNumber>
    </recommendedName>
</protein>
<dbReference type="InterPro" id="IPR044876">
    <property type="entry name" value="HRDC_dom_sf"/>
</dbReference>
<comment type="cofactor">
    <cofactor evidence="2">
        <name>Zn(2+)</name>
        <dbReference type="ChEBI" id="CHEBI:29105"/>
    </cofactor>
</comment>
<dbReference type="PANTHER" id="PTHR13710:SF105">
    <property type="entry name" value="ATP-DEPENDENT DNA HELICASE Q1"/>
    <property type="match status" value="1"/>
</dbReference>
<dbReference type="SMART" id="SM00487">
    <property type="entry name" value="DEXDc"/>
    <property type="match status" value="1"/>
</dbReference>
<dbReference type="SMART" id="SM00341">
    <property type="entry name" value="HRDC"/>
    <property type="match status" value="1"/>
</dbReference>
<comment type="similarity">
    <text evidence="3">Belongs to the helicase family. RecQ subfamily.</text>
</comment>
<dbReference type="EMBL" id="FQTW01000001">
    <property type="protein sequence ID" value="SHE29430.1"/>
    <property type="molecule type" value="Genomic_DNA"/>
</dbReference>
<evidence type="ECO:0000256" key="16">
    <source>
        <dbReference type="NCBIfam" id="TIGR01389"/>
    </source>
</evidence>
<feature type="domain" description="Helicase C-terminal" evidence="19">
    <location>
        <begin position="214"/>
        <end position="367"/>
    </location>
</feature>
<keyword evidence="10" id="KW-0067">ATP-binding</keyword>
<dbReference type="InterPro" id="IPR002121">
    <property type="entry name" value="HRDC_dom"/>
</dbReference>